<reference evidence="6 7" key="1">
    <citation type="submission" date="2022-10" db="EMBL/GenBank/DDBJ databases">
        <title>Sphingomonas sp.</title>
        <authorList>
            <person name="Jin C."/>
        </authorList>
    </citation>
    <scope>NUCLEOTIDE SEQUENCE [LARGE SCALE GENOMIC DNA]</scope>
    <source>
        <strain evidence="6 7">BN140010</strain>
    </source>
</reference>
<feature type="domain" description="Cyclic nucleotide-binding" evidence="4">
    <location>
        <begin position="52"/>
        <end position="145"/>
    </location>
</feature>
<dbReference type="PROSITE" id="PS51063">
    <property type="entry name" value="HTH_CRP_2"/>
    <property type="match status" value="1"/>
</dbReference>
<keyword evidence="2" id="KW-0238">DNA-binding</keyword>
<keyword evidence="3" id="KW-0804">Transcription</keyword>
<dbReference type="PANTHER" id="PTHR24567:SF75">
    <property type="entry name" value="FUMARATE AND NITRATE REDUCTION REGULATORY PROTEIN"/>
    <property type="match status" value="1"/>
</dbReference>
<keyword evidence="7" id="KW-1185">Reference proteome</keyword>
<dbReference type="SUPFAM" id="SSF51206">
    <property type="entry name" value="cAMP-binding domain-like"/>
    <property type="match status" value="1"/>
</dbReference>
<dbReference type="Pfam" id="PF00027">
    <property type="entry name" value="cNMP_binding"/>
    <property type="match status" value="1"/>
</dbReference>
<dbReference type="PROSITE" id="PS50042">
    <property type="entry name" value="CNMP_BINDING_3"/>
    <property type="match status" value="1"/>
</dbReference>
<evidence type="ECO:0000259" key="4">
    <source>
        <dbReference type="PROSITE" id="PS50042"/>
    </source>
</evidence>
<name>A0ABT3JBX5_9SPHN</name>
<keyword evidence="1" id="KW-0805">Transcription regulation</keyword>
<dbReference type="Proteomes" id="UP001526246">
    <property type="component" value="Unassembled WGS sequence"/>
</dbReference>
<dbReference type="InterPro" id="IPR050397">
    <property type="entry name" value="Env_Response_Regulators"/>
</dbReference>
<dbReference type="PANTHER" id="PTHR24567">
    <property type="entry name" value="CRP FAMILY TRANSCRIPTIONAL REGULATORY PROTEIN"/>
    <property type="match status" value="1"/>
</dbReference>
<dbReference type="Gene3D" id="1.10.10.10">
    <property type="entry name" value="Winged helix-like DNA-binding domain superfamily/Winged helix DNA-binding domain"/>
    <property type="match status" value="1"/>
</dbReference>
<dbReference type="Gene3D" id="2.60.120.10">
    <property type="entry name" value="Jelly Rolls"/>
    <property type="match status" value="1"/>
</dbReference>
<dbReference type="SUPFAM" id="SSF46785">
    <property type="entry name" value="Winged helix' DNA-binding domain"/>
    <property type="match status" value="1"/>
</dbReference>
<dbReference type="CDD" id="cd00092">
    <property type="entry name" value="HTH_CRP"/>
    <property type="match status" value="1"/>
</dbReference>
<dbReference type="InterPro" id="IPR012318">
    <property type="entry name" value="HTH_CRP"/>
</dbReference>
<evidence type="ECO:0000313" key="7">
    <source>
        <dbReference type="Proteomes" id="UP001526246"/>
    </source>
</evidence>
<dbReference type="EMBL" id="JAPDOB010000001">
    <property type="protein sequence ID" value="MCW3796575.1"/>
    <property type="molecule type" value="Genomic_DNA"/>
</dbReference>
<dbReference type="RefSeq" id="WP_264880401.1">
    <property type="nucleotide sequence ID" value="NZ_JAPDOB010000001.1"/>
</dbReference>
<dbReference type="InterPro" id="IPR014710">
    <property type="entry name" value="RmlC-like_jellyroll"/>
</dbReference>
<comment type="caution">
    <text evidence="6">The sequence shown here is derived from an EMBL/GenBank/DDBJ whole genome shotgun (WGS) entry which is preliminary data.</text>
</comment>
<gene>
    <name evidence="6" type="ORF">OMW55_01965</name>
</gene>
<dbReference type="CDD" id="cd00038">
    <property type="entry name" value="CAP_ED"/>
    <property type="match status" value="1"/>
</dbReference>
<evidence type="ECO:0000256" key="3">
    <source>
        <dbReference type="ARBA" id="ARBA00023163"/>
    </source>
</evidence>
<dbReference type="SMART" id="SM00419">
    <property type="entry name" value="HTH_CRP"/>
    <property type="match status" value="1"/>
</dbReference>
<organism evidence="6 7">
    <name type="scientific">Sphingomonas arvum</name>
    <dbReference type="NCBI Taxonomy" id="2992113"/>
    <lineage>
        <taxon>Bacteria</taxon>
        <taxon>Pseudomonadati</taxon>
        <taxon>Pseudomonadota</taxon>
        <taxon>Alphaproteobacteria</taxon>
        <taxon>Sphingomonadales</taxon>
        <taxon>Sphingomonadaceae</taxon>
        <taxon>Sphingomonas</taxon>
    </lineage>
</organism>
<dbReference type="InterPro" id="IPR036390">
    <property type="entry name" value="WH_DNA-bd_sf"/>
</dbReference>
<feature type="domain" description="HTH crp-type" evidence="5">
    <location>
        <begin position="159"/>
        <end position="234"/>
    </location>
</feature>
<dbReference type="InterPro" id="IPR018490">
    <property type="entry name" value="cNMP-bd_dom_sf"/>
</dbReference>
<evidence type="ECO:0000313" key="6">
    <source>
        <dbReference type="EMBL" id="MCW3796575.1"/>
    </source>
</evidence>
<evidence type="ECO:0000256" key="2">
    <source>
        <dbReference type="ARBA" id="ARBA00023125"/>
    </source>
</evidence>
<dbReference type="PRINTS" id="PR00034">
    <property type="entry name" value="HTHCRP"/>
</dbReference>
<proteinExistence type="predicted"/>
<dbReference type="SMART" id="SM00100">
    <property type="entry name" value="cNMP"/>
    <property type="match status" value="1"/>
</dbReference>
<evidence type="ECO:0000256" key="1">
    <source>
        <dbReference type="ARBA" id="ARBA00023015"/>
    </source>
</evidence>
<dbReference type="InterPro" id="IPR000595">
    <property type="entry name" value="cNMP-bd_dom"/>
</dbReference>
<protein>
    <submittedName>
        <fullName evidence="6">Cyclic nucleotide-binding domain-containing protein</fullName>
    </submittedName>
</protein>
<sequence length="249" mass="27095">MASAAPRTLADLPTGHPCGGCDARRVALCGVLDCTDLTTLRCLGGTQALTGGHALFHEGDRASQVYNITNGAIRLTKLLPDGRRQVMGFMFPGDFLGITLGDEHAFTAEALGDTLLCRFPRARFDEFVEEHPELERELYRKAAHELAAAQAQMLLLGRKSAAERLASFFLDLAARQQRLTAATSRFVDLPMCRADVADYLGLTKETVSRLLAQLKQQRLLRLETLNQVELLDLPGLTTLAEGGADMLAA</sequence>
<accession>A0ABT3JBX5</accession>
<dbReference type="Pfam" id="PF13545">
    <property type="entry name" value="HTH_Crp_2"/>
    <property type="match status" value="1"/>
</dbReference>
<evidence type="ECO:0000259" key="5">
    <source>
        <dbReference type="PROSITE" id="PS51063"/>
    </source>
</evidence>
<dbReference type="InterPro" id="IPR036388">
    <property type="entry name" value="WH-like_DNA-bd_sf"/>
</dbReference>